<dbReference type="Proteomes" id="UP001163821">
    <property type="component" value="Unassembled WGS sequence"/>
</dbReference>
<evidence type="ECO:0000313" key="2">
    <source>
        <dbReference type="Proteomes" id="UP001163821"/>
    </source>
</evidence>
<comment type="caution">
    <text evidence="1">The sequence shown here is derived from an EMBL/GenBank/DDBJ whole genome shotgun (WGS) entry which is preliminary data.</text>
</comment>
<dbReference type="EMBL" id="JAPAAF010000028">
    <property type="protein sequence ID" value="MCW0484084.1"/>
    <property type="molecule type" value="Genomic_DNA"/>
</dbReference>
<accession>A0AA42C7Z6</accession>
<name>A0AA42C7Z6_9BACT</name>
<protein>
    <submittedName>
        <fullName evidence="1">Uncharacterized protein</fullName>
    </submittedName>
</protein>
<sequence length="111" mass="12975">MDRFLLAENPINTDDVIKQYIIHTIKPKCIIEAVNASDDSDVVSSGFPHQIFEFINSDGVPEIWALIVRDVYDHSSSDEIEKLLSRAWRWFRAYMEWEDGNIDEQEASQWN</sequence>
<keyword evidence="2" id="KW-1185">Reference proteome</keyword>
<gene>
    <name evidence="1" type="ORF">N2K84_15180</name>
</gene>
<evidence type="ECO:0000313" key="1">
    <source>
        <dbReference type="EMBL" id="MCW0484084.1"/>
    </source>
</evidence>
<dbReference type="AlphaFoldDB" id="A0AA42C7Z6"/>
<organism evidence="1 2">
    <name type="scientific">Gaoshiqia sediminis</name>
    <dbReference type="NCBI Taxonomy" id="2986998"/>
    <lineage>
        <taxon>Bacteria</taxon>
        <taxon>Pseudomonadati</taxon>
        <taxon>Bacteroidota</taxon>
        <taxon>Bacteroidia</taxon>
        <taxon>Marinilabiliales</taxon>
        <taxon>Prolixibacteraceae</taxon>
        <taxon>Gaoshiqia</taxon>
    </lineage>
</organism>
<reference evidence="1" key="1">
    <citation type="submission" date="2022-10" db="EMBL/GenBank/DDBJ databases">
        <title>Gaoshiqiia sediminis gen. nov., sp. nov., isolated from coastal sediment.</title>
        <authorList>
            <person name="Yu W.X."/>
            <person name="Mu D.S."/>
            <person name="Du J.Z."/>
            <person name="Liang Y.Q."/>
        </authorList>
    </citation>
    <scope>NUCLEOTIDE SEQUENCE</scope>
    <source>
        <strain evidence="1">A06</strain>
    </source>
</reference>
<dbReference type="RefSeq" id="WP_282592676.1">
    <property type="nucleotide sequence ID" value="NZ_JAPAAF010000028.1"/>
</dbReference>
<proteinExistence type="predicted"/>